<proteinExistence type="predicted"/>
<organism evidence="3 5">
    <name type="scientific">Dorea longicatena</name>
    <dbReference type="NCBI Taxonomy" id="88431"/>
    <lineage>
        <taxon>Bacteria</taxon>
        <taxon>Bacillati</taxon>
        <taxon>Bacillota</taxon>
        <taxon>Clostridia</taxon>
        <taxon>Lachnospirales</taxon>
        <taxon>Lachnospiraceae</taxon>
        <taxon>Dorea</taxon>
    </lineage>
</organism>
<accession>A0A174GNJ3</accession>
<feature type="domain" description="Polysaccharide pyruvyl transferase" evidence="1">
    <location>
        <begin position="14"/>
        <end position="319"/>
    </location>
</feature>
<sequence length="384" mass="44059">MSNIYLYAHGGSGNHGCEAIVRSTLDLLKDTPFEKKILISSRPNEDIKYGINELCEIEKDIMPYSKNSIEFVRAYLQLKLKNNYIPLDKLDYKKTFDHIQSGDIALSIGGDNYCYADIEKYIMLHEMLLERGAKTILWGCSVEPEVIKRKKVAEDLSKYSYIFARESISYEALKKVNENTFLIPDPAFTLECKVPVLPQNFQVENMVGINISPMIIENESIPGITMESYRELIDYVINETNMGIALIPHVVWSDSDDRKPLMQLYKEYEKTGRVVFFEDHNCMELKGIISKCRFFVGARTHSTIAAYSMGIPTLVVGYSVKARGIARDLFGGEEGYVLPVQKLTRDKLISAFKNIMIKEKEIQKKLKKDNYKQQIYTELKRGMI</sequence>
<name>A0A174GNJ3_9FIRM</name>
<dbReference type="EMBL" id="CYYM01000028">
    <property type="protein sequence ID" value="CUO71479.1"/>
    <property type="molecule type" value="Genomic_DNA"/>
</dbReference>
<evidence type="ECO:0000313" key="2">
    <source>
        <dbReference type="EMBL" id="CUO71479.1"/>
    </source>
</evidence>
<dbReference type="Pfam" id="PF04230">
    <property type="entry name" value="PS_pyruv_trans"/>
    <property type="match status" value="1"/>
</dbReference>
<reference evidence="3 5" key="2">
    <citation type="journal article" date="2019" name="Nat. Med.">
        <title>A library of human gut bacterial isolates paired with longitudinal multiomics data enables mechanistic microbiome research.</title>
        <authorList>
            <person name="Poyet M."/>
            <person name="Groussin M."/>
            <person name="Gibbons S.M."/>
            <person name="Avila-Pacheco J."/>
            <person name="Jiang X."/>
            <person name="Kearney S.M."/>
            <person name="Perrotta A.R."/>
            <person name="Berdy B."/>
            <person name="Zhao S."/>
            <person name="Lieberman T.D."/>
            <person name="Swanson P.K."/>
            <person name="Smith M."/>
            <person name="Roesemann S."/>
            <person name="Alexander J.E."/>
            <person name="Rich S.A."/>
            <person name="Livny J."/>
            <person name="Vlamakis H."/>
            <person name="Clish C."/>
            <person name="Bullock K."/>
            <person name="Deik A."/>
            <person name="Scott J."/>
            <person name="Pierce K.A."/>
            <person name="Xavier R.J."/>
            <person name="Alm E.J."/>
        </authorList>
    </citation>
    <scope>NUCLEOTIDE SEQUENCE [LARGE SCALE GENOMIC DNA]</scope>
    <source>
        <strain evidence="3 5">BIOML-A6</strain>
    </source>
</reference>
<dbReference type="Proteomes" id="UP000095380">
    <property type="component" value="Unassembled WGS sequence"/>
</dbReference>
<protein>
    <submittedName>
        <fullName evidence="2">Colanic acid biosynthesis protein</fullName>
    </submittedName>
    <submittedName>
        <fullName evidence="3">Polysaccharide pyruvyl transferase family protein</fullName>
    </submittedName>
</protein>
<dbReference type="AlphaFoldDB" id="A0A174GNJ3"/>
<dbReference type="Proteomes" id="UP000472916">
    <property type="component" value="Unassembled WGS sequence"/>
</dbReference>
<evidence type="ECO:0000313" key="3">
    <source>
        <dbReference type="EMBL" id="MZK42792.1"/>
    </source>
</evidence>
<dbReference type="EMBL" id="WWSC01000023">
    <property type="protein sequence ID" value="MZK42792.1"/>
    <property type="molecule type" value="Genomic_DNA"/>
</dbReference>
<evidence type="ECO:0000313" key="5">
    <source>
        <dbReference type="Proteomes" id="UP000472916"/>
    </source>
</evidence>
<gene>
    <name evidence="2" type="ORF">ERS852408_02789</name>
    <name evidence="3" type="ORF">GT528_14155</name>
</gene>
<dbReference type="GO" id="GO:0016740">
    <property type="term" value="F:transferase activity"/>
    <property type="evidence" value="ECO:0007669"/>
    <property type="project" value="UniProtKB-KW"/>
</dbReference>
<keyword evidence="3" id="KW-0808">Transferase</keyword>
<reference evidence="2 4" key="1">
    <citation type="submission" date="2015-09" db="EMBL/GenBank/DDBJ databases">
        <authorList>
            <consortium name="Pathogen Informatics"/>
        </authorList>
    </citation>
    <scope>NUCLEOTIDE SEQUENCE [LARGE SCALE GENOMIC DNA]</scope>
    <source>
        <strain evidence="2 4">2789STDY5608851</strain>
    </source>
</reference>
<evidence type="ECO:0000313" key="4">
    <source>
        <dbReference type="Proteomes" id="UP000095380"/>
    </source>
</evidence>
<dbReference type="InterPro" id="IPR007345">
    <property type="entry name" value="Polysacch_pyruvyl_Trfase"/>
</dbReference>
<dbReference type="PANTHER" id="PTHR36836">
    <property type="entry name" value="COLANIC ACID BIOSYNTHESIS PROTEIN WCAK"/>
    <property type="match status" value="1"/>
</dbReference>
<evidence type="ECO:0000259" key="1">
    <source>
        <dbReference type="Pfam" id="PF04230"/>
    </source>
</evidence>
<dbReference type="PANTHER" id="PTHR36836:SF1">
    <property type="entry name" value="COLANIC ACID BIOSYNTHESIS PROTEIN WCAK"/>
    <property type="match status" value="1"/>
</dbReference>
<dbReference type="RefSeq" id="WP_055195790.1">
    <property type="nucleotide sequence ID" value="NZ_CAXSPU010000028.1"/>
</dbReference>